<evidence type="ECO:0000256" key="1">
    <source>
        <dbReference type="SAM" id="MobiDB-lite"/>
    </source>
</evidence>
<keyword evidence="3" id="KW-1185">Reference proteome</keyword>
<evidence type="ECO:0000313" key="2">
    <source>
        <dbReference type="EMBL" id="KAL3052260.1"/>
    </source>
</evidence>
<name>A0ABD2GE05_PAGBO</name>
<protein>
    <submittedName>
        <fullName evidence="2">Uncharacterized protein</fullName>
    </submittedName>
</protein>
<comment type="caution">
    <text evidence="2">The sequence shown here is derived from an EMBL/GenBank/DDBJ whole genome shotgun (WGS) entry which is preliminary data.</text>
</comment>
<reference evidence="2 3" key="1">
    <citation type="journal article" date="2022" name="G3 (Bethesda)">
        <title>Evaluating Illumina-, Nanopore-, and PacBio-based genome assembly strategies with the bald notothen, Trematomus borchgrevinki.</title>
        <authorList>
            <person name="Rayamajhi N."/>
            <person name="Cheng C.C."/>
            <person name="Catchen J.M."/>
        </authorList>
    </citation>
    <scope>NUCLEOTIDE SEQUENCE [LARGE SCALE GENOMIC DNA]</scope>
    <source>
        <strain evidence="2">AGRC-2024</strain>
    </source>
</reference>
<organism evidence="2 3">
    <name type="scientific">Pagothenia borchgrevinki</name>
    <name type="common">Bald rockcod</name>
    <name type="synonym">Trematomus borchgrevinki</name>
    <dbReference type="NCBI Taxonomy" id="8213"/>
    <lineage>
        <taxon>Eukaryota</taxon>
        <taxon>Metazoa</taxon>
        <taxon>Chordata</taxon>
        <taxon>Craniata</taxon>
        <taxon>Vertebrata</taxon>
        <taxon>Euteleostomi</taxon>
        <taxon>Actinopterygii</taxon>
        <taxon>Neopterygii</taxon>
        <taxon>Teleostei</taxon>
        <taxon>Neoteleostei</taxon>
        <taxon>Acanthomorphata</taxon>
        <taxon>Eupercaria</taxon>
        <taxon>Perciformes</taxon>
        <taxon>Notothenioidei</taxon>
        <taxon>Nototheniidae</taxon>
        <taxon>Pagothenia</taxon>
    </lineage>
</organism>
<dbReference type="AlphaFoldDB" id="A0ABD2GE05"/>
<proteinExistence type="predicted"/>
<gene>
    <name evidence="2" type="ORF">OYC64_004918</name>
</gene>
<feature type="region of interest" description="Disordered" evidence="1">
    <location>
        <begin position="216"/>
        <end position="237"/>
    </location>
</feature>
<accession>A0ABD2GE05</accession>
<dbReference type="EMBL" id="JBIYXZ010002079">
    <property type="protein sequence ID" value="KAL3052260.1"/>
    <property type="molecule type" value="Genomic_DNA"/>
</dbReference>
<dbReference type="Proteomes" id="UP001619887">
    <property type="component" value="Unassembled WGS sequence"/>
</dbReference>
<reference evidence="2 3" key="2">
    <citation type="journal article" date="2024" name="G3 (Bethesda)">
        <title>The genome of the cryopelagic Antarctic bald notothen, Trematomus borchgrevinki.</title>
        <authorList>
            <person name="Rayamajhi N."/>
            <person name="Rivera-Colon A.G."/>
            <person name="Minhas B.F."/>
            <person name="Cheng C.C."/>
            <person name="Catchen J.M."/>
        </authorList>
    </citation>
    <scope>NUCLEOTIDE SEQUENCE [LARGE SCALE GENOMIC DNA]</scope>
    <source>
        <strain evidence="2">AGRC-2024</strain>
    </source>
</reference>
<sequence>MESTRATLNLFIPISERSCMSPSLSHCRGPAAPFKAHLKHQGGLTLNCREEGPVDTAKQGQADKFSKVLDDFPLCLECQTSMNMGNQHGTRLNFPGCAQDAFPKSPRLQIPRKRRRRVEGLGGFEHNLKITPGTPQAPPKARRLTKLQITSPPTFGEWDLEENKPIMCTPAAWRNREMGKERVSSFEERNKCPQELKPAWRVNLSDALTANVHESFSKNRKDLSVKEESALPDSDTDLSEYDNDMFLTYISPSRKQEDNFRNTQKAQQAVRDTDEIKKAGDIEKKSSQWRYEEMEKKAAERRVMGKIEEVEGIIRRVSLTSSDWIKEGSEEKDGDVVEMQNKGCSEEKPQLVEELRALGEALSQSLRQALKMEAAKTERPITEDKKTCHDANVFGSTKRPLAIPICSQSFSSTVQHASPSPCLSVTLDEAARRTLSSSSEGMSPLLSPLFTSRQISLPLSLADLHEQDFSERHRRWRSSVEDSVFNQGAGRCGSATQVSDGRGNNEKKKRRKKVRLNEQNQTSEARTYDQLFSEEALQRQERIWQREVEESLSSCRSLSHPFRPKHIDFLRITAAEDDIFDSRPSSPLPPELRVSSFKDVMCNR</sequence>
<feature type="compositionally biased region" description="Basic and acidic residues" evidence="1">
    <location>
        <begin position="216"/>
        <end position="229"/>
    </location>
</feature>
<feature type="region of interest" description="Disordered" evidence="1">
    <location>
        <begin position="487"/>
        <end position="527"/>
    </location>
</feature>
<evidence type="ECO:0000313" key="3">
    <source>
        <dbReference type="Proteomes" id="UP001619887"/>
    </source>
</evidence>